<dbReference type="SUPFAM" id="SSF55874">
    <property type="entry name" value="ATPase domain of HSP90 chaperone/DNA topoisomerase II/histidine kinase"/>
    <property type="match status" value="1"/>
</dbReference>
<keyword evidence="10 12" id="KW-0472">Membrane</keyword>
<keyword evidence="5" id="KW-0808">Transferase</keyword>
<comment type="caution">
    <text evidence="15">The sequence shown here is derived from an EMBL/GenBank/DDBJ whole genome shotgun (WGS) entry which is preliminary data.</text>
</comment>
<dbReference type="Pfam" id="PF00512">
    <property type="entry name" value="HisKA"/>
    <property type="match status" value="1"/>
</dbReference>
<evidence type="ECO:0000256" key="1">
    <source>
        <dbReference type="ARBA" id="ARBA00000085"/>
    </source>
</evidence>
<evidence type="ECO:0000256" key="3">
    <source>
        <dbReference type="ARBA" id="ARBA00012438"/>
    </source>
</evidence>
<evidence type="ECO:0000256" key="7">
    <source>
        <dbReference type="ARBA" id="ARBA00022777"/>
    </source>
</evidence>
<dbReference type="PROSITE" id="PS50109">
    <property type="entry name" value="HIS_KIN"/>
    <property type="match status" value="1"/>
</dbReference>
<dbReference type="OrthoDB" id="9786919at2"/>
<dbReference type="Gene3D" id="3.30.565.10">
    <property type="entry name" value="Histidine kinase-like ATPase, C-terminal domain"/>
    <property type="match status" value="1"/>
</dbReference>
<dbReference type="PROSITE" id="PS50885">
    <property type="entry name" value="HAMP"/>
    <property type="match status" value="1"/>
</dbReference>
<dbReference type="InterPro" id="IPR003594">
    <property type="entry name" value="HATPase_dom"/>
</dbReference>
<feature type="domain" description="Histidine kinase" evidence="13">
    <location>
        <begin position="269"/>
        <end position="485"/>
    </location>
</feature>
<dbReference type="Proteomes" id="UP000291933">
    <property type="component" value="Unassembled WGS sequence"/>
</dbReference>
<evidence type="ECO:0000256" key="6">
    <source>
        <dbReference type="ARBA" id="ARBA00022692"/>
    </source>
</evidence>
<evidence type="ECO:0000256" key="11">
    <source>
        <dbReference type="SAM" id="MobiDB-lite"/>
    </source>
</evidence>
<dbReference type="AlphaFoldDB" id="A0A4Q9KJL4"/>
<reference evidence="15 16" key="1">
    <citation type="submission" date="2019-01" db="EMBL/GenBank/DDBJ databases">
        <title>Lactibacter flavus gen. nov., sp. nov., a novel bacterium of the family Propionibacteriaceae isolated from raw milk and dairy products.</title>
        <authorList>
            <person name="Huptas C."/>
            <person name="Wenning M."/>
            <person name="Breitenwieser F."/>
            <person name="Doll E."/>
            <person name="Von Neubeck M."/>
            <person name="Busse H.-J."/>
            <person name="Scherer S."/>
        </authorList>
    </citation>
    <scope>NUCLEOTIDE SEQUENCE [LARGE SCALE GENOMIC DNA]</scope>
    <source>
        <strain evidence="16">DSM 22130 / JCM 15804 / WR061</strain>
    </source>
</reference>
<keyword evidence="8 12" id="KW-1133">Transmembrane helix</keyword>
<dbReference type="SMART" id="SM00304">
    <property type="entry name" value="HAMP"/>
    <property type="match status" value="1"/>
</dbReference>
<keyword evidence="6 12" id="KW-0812">Transmembrane</keyword>
<dbReference type="InterPro" id="IPR003661">
    <property type="entry name" value="HisK_dim/P_dom"/>
</dbReference>
<evidence type="ECO:0000259" key="14">
    <source>
        <dbReference type="PROSITE" id="PS50885"/>
    </source>
</evidence>
<protein>
    <recommendedName>
        <fullName evidence="3">histidine kinase</fullName>
        <ecNumber evidence="3">2.7.13.3</ecNumber>
    </recommendedName>
</protein>
<name>A0A4Q9KJL4_PROTD</name>
<feature type="transmembrane region" description="Helical" evidence="12">
    <location>
        <begin position="168"/>
        <end position="187"/>
    </location>
</feature>
<feature type="transmembrane region" description="Helical" evidence="12">
    <location>
        <begin position="12"/>
        <end position="37"/>
    </location>
</feature>
<dbReference type="FunFam" id="1.10.287.130:FF:000001">
    <property type="entry name" value="Two-component sensor histidine kinase"/>
    <property type="match status" value="1"/>
</dbReference>
<keyword evidence="16" id="KW-1185">Reference proteome</keyword>
<dbReference type="CDD" id="cd00075">
    <property type="entry name" value="HATPase"/>
    <property type="match status" value="1"/>
</dbReference>
<organism evidence="15 16">
    <name type="scientific">Propioniciclava tarda</name>
    <dbReference type="NCBI Taxonomy" id="433330"/>
    <lineage>
        <taxon>Bacteria</taxon>
        <taxon>Bacillati</taxon>
        <taxon>Actinomycetota</taxon>
        <taxon>Actinomycetes</taxon>
        <taxon>Propionibacteriales</taxon>
        <taxon>Propionibacteriaceae</taxon>
        <taxon>Propioniciclava</taxon>
    </lineage>
</organism>
<proteinExistence type="predicted"/>
<keyword evidence="7 15" id="KW-0418">Kinase</keyword>
<evidence type="ECO:0000256" key="10">
    <source>
        <dbReference type="ARBA" id="ARBA00023136"/>
    </source>
</evidence>
<evidence type="ECO:0000256" key="2">
    <source>
        <dbReference type="ARBA" id="ARBA00004236"/>
    </source>
</evidence>
<dbReference type="GO" id="GO:0005886">
    <property type="term" value="C:plasma membrane"/>
    <property type="evidence" value="ECO:0007669"/>
    <property type="project" value="UniProtKB-SubCell"/>
</dbReference>
<dbReference type="InterPro" id="IPR050428">
    <property type="entry name" value="TCS_sensor_his_kinase"/>
</dbReference>
<dbReference type="SUPFAM" id="SSF47384">
    <property type="entry name" value="Homodimeric domain of signal transducing histidine kinase"/>
    <property type="match status" value="1"/>
</dbReference>
<dbReference type="PANTHER" id="PTHR45436:SF5">
    <property type="entry name" value="SENSOR HISTIDINE KINASE TRCS"/>
    <property type="match status" value="1"/>
</dbReference>
<dbReference type="PANTHER" id="PTHR45436">
    <property type="entry name" value="SENSOR HISTIDINE KINASE YKOH"/>
    <property type="match status" value="1"/>
</dbReference>
<keyword evidence="4" id="KW-0597">Phosphoprotein</keyword>
<comment type="subcellular location">
    <subcellularLocation>
        <location evidence="2">Cell membrane</location>
    </subcellularLocation>
</comment>
<evidence type="ECO:0000313" key="15">
    <source>
        <dbReference type="EMBL" id="TBT94494.1"/>
    </source>
</evidence>
<dbReference type="InterPro" id="IPR036890">
    <property type="entry name" value="HATPase_C_sf"/>
</dbReference>
<evidence type="ECO:0000256" key="12">
    <source>
        <dbReference type="SAM" id="Phobius"/>
    </source>
</evidence>
<dbReference type="Gene3D" id="1.10.287.130">
    <property type="match status" value="1"/>
</dbReference>
<accession>A0A4Q9KJL4</accession>
<evidence type="ECO:0000259" key="13">
    <source>
        <dbReference type="PROSITE" id="PS50109"/>
    </source>
</evidence>
<dbReference type="PRINTS" id="PR00344">
    <property type="entry name" value="BCTRLSENSOR"/>
</dbReference>
<dbReference type="GO" id="GO:0000155">
    <property type="term" value="F:phosphorelay sensor kinase activity"/>
    <property type="evidence" value="ECO:0007669"/>
    <property type="project" value="InterPro"/>
</dbReference>
<evidence type="ECO:0000256" key="5">
    <source>
        <dbReference type="ARBA" id="ARBA00022679"/>
    </source>
</evidence>
<evidence type="ECO:0000313" key="16">
    <source>
        <dbReference type="Proteomes" id="UP000291933"/>
    </source>
</evidence>
<evidence type="ECO:0000256" key="9">
    <source>
        <dbReference type="ARBA" id="ARBA00023012"/>
    </source>
</evidence>
<dbReference type="SMART" id="SM00387">
    <property type="entry name" value="HATPase_c"/>
    <property type="match status" value="1"/>
</dbReference>
<keyword evidence="9" id="KW-0902">Two-component regulatory system</keyword>
<dbReference type="CDD" id="cd06225">
    <property type="entry name" value="HAMP"/>
    <property type="match status" value="1"/>
</dbReference>
<dbReference type="Pfam" id="PF00672">
    <property type="entry name" value="HAMP"/>
    <property type="match status" value="1"/>
</dbReference>
<feature type="domain" description="HAMP" evidence="14">
    <location>
        <begin position="192"/>
        <end position="254"/>
    </location>
</feature>
<dbReference type="InterPro" id="IPR004358">
    <property type="entry name" value="Sig_transdc_His_kin-like_C"/>
</dbReference>
<comment type="catalytic activity">
    <reaction evidence="1">
        <text>ATP + protein L-histidine = ADP + protein N-phospho-L-histidine.</text>
        <dbReference type="EC" id="2.7.13.3"/>
    </reaction>
</comment>
<dbReference type="EC" id="2.7.13.3" evidence="3"/>
<evidence type="ECO:0000256" key="4">
    <source>
        <dbReference type="ARBA" id="ARBA00022553"/>
    </source>
</evidence>
<dbReference type="Pfam" id="PF02518">
    <property type="entry name" value="HATPase_c"/>
    <property type="match status" value="1"/>
</dbReference>
<dbReference type="InterPro" id="IPR036097">
    <property type="entry name" value="HisK_dim/P_sf"/>
</dbReference>
<evidence type="ECO:0000256" key="8">
    <source>
        <dbReference type="ARBA" id="ARBA00022989"/>
    </source>
</evidence>
<dbReference type="InterPro" id="IPR005467">
    <property type="entry name" value="His_kinase_dom"/>
</dbReference>
<sequence>MGRGTLSRQLVLRVTLLVALVAVALSGLTAVAAYSILQGQIDQTLQSRSGVPDSRHGTVPDGKTNLPDRGPGDTGQQIGMLLYYSLTDYGRVLTGTSESDNLTADENALLKALPVSNTPVTVQLPNHGAYRVLVRPLSAVDLSTGASVTGTQVVGLPMSQAIRPLRDLLLAAAALTLAAIALAYVAARRVVGSSLQPLQRLANTAHQVSQLELHSGEVEVPVRVPGPDTDPRSEVGQVGLAFNHMLDNVEGALSARQRSEMKVRQFVADASHELRNPLASIRGYAELTRRERADVPPNTAHALSRIESESARMSSLVEDLLLLARLDSGPNLTMTPTHLNEIVANAVSDAQVAGPDHEWELSLPASDVVAVGDPFRLLQVISNLLANARTHTPAGTLVSTSLSAEGGFAVVRVADNGPGIPASIRDKVFERFTRADASRVRSGQGQSTGLGLAIVAAVVAAHRGTASVDSNDHGTTFTIRIPLAVAG</sequence>
<gene>
    <name evidence="15" type="ORF">ET996_10705</name>
</gene>
<dbReference type="SMART" id="SM00388">
    <property type="entry name" value="HisKA"/>
    <property type="match status" value="1"/>
</dbReference>
<dbReference type="InterPro" id="IPR003660">
    <property type="entry name" value="HAMP_dom"/>
</dbReference>
<dbReference type="CDD" id="cd00082">
    <property type="entry name" value="HisKA"/>
    <property type="match status" value="1"/>
</dbReference>
<dbReference type="EMBL" id="SDMR01000013">
    <property type="protein sequence ID" value="TBT94494.1"/>
    <property type="molecule type" value="Genomic_DNA"/>
</dbReference>
<feature type="region of interest" description="Disordered" evidence="11">
    <location>
        <begin position="45"/>
        <end position="71"/>
    </location>
</feature>
<dbReference type="Gene3D" id="6.10.340.10">
    <property type="match status" value="1"/>
</dbReference>